<gene>
    <name evidence="1" type="ORF">WOSG25_340010</name>
</gene>
<proteinExistence type="predicted"/>
<evidence type="ECO:0000313" key="1">
    <source>
        <dbReference type="EMBL" id="GAK32089.1"/>
    </source>
</evidence>
<dbReference type="EMBL" id="DF820517">
    <property type="protein sequence ID" value="GAK32089.1"/>
    <property type="molecule type" value="Genomic_DNA"/>
</dbReference>
<sequence length="53" mass="6053">LNSLKRTVNDYLNQMINNKNNSDKITSGISGDIQKTLNNGIIWDWRGNDEQTT</sequence>
<accession>A0A069CX87</accession>
<dbReference type="AlphaFoldDB" id="A0A069CX87"/>
<keyword evidence="2" id="KW-1185">Reference proteome</keyword>
<feature type="non-terminal residue" evidence="1">
    <location>
        <position position="1"/>
    </location>
</feature>
<name>A0A069CX87_WEIOS</name>
<protein>
    <submittedName>
        <fullName evidence="1">Adenylate cyclase</fullName>
    </submittedName>
</protein>
<reference evidence="2" key="1">
    <citation type="journal article" date="2014" name="Genome Announc.">
        <title>Draft genome sequence of Weissella oryzae SG25T, isolated from fermented rice grains.</title>
        <authorList>
            <person name="Tanizawa Y."/>
            <person name="Fujisawa T."/>
            <person name="Mochizuki T."/>
            <person name="Kaminuma E."/>
            <person name="Suzuki Y."/>
            <person name="Nakamura Y."/>
            <person name="Tohno M."/>
        </authorList>
    </citation>
    <scope>NUCLEOTIDE SEQUENCE [LARGE SCALE GENOMIC DNA]</scope>
    <source>
        <strain evidence="2">DSM 25784 / JCM 18191 / LMG 30913 / SG25</strain>
    </source>
</reference>
<dbReference type="Proteomes" id="UP000030643">
    <property type="component" value="Unassembled WGS sequence"/>
</dbReference>
<organism evidence="1 2">
    <name type="scientific">Weissella oryzae (strain DSM 25784 / JCM 18191 / LMG 30913 / SG25)</name>
    <dbReference type="NCBI Taxonomy" id="1329250"/>
    <lineage>
        <taxon>Bacteria</taxon>
        <taxon>Bacillati</taxon>
        <taxon>Bacillota</taxon>
        <taxon>Bacilli</taxon>
        <taxon>Lactobacillales</taxon>
        <taxon>Lactobacillaceae</taxon>
        <taxon>Weissella</taxon>
    </lineage>
</organism>
<evidence type="ECO:0000313" key="2">
    <source>
        <dbReference type="Proteomes" id="UP000030643"/>
    </source>
</evidence>